<comment type="catalytic activity">
    <reaction evidence="4 5">
        <text>a 3'-end 3'-phospho-ribonucleotide-RNA + ATP = a 3'-end 2',3'-cyclophospho-ribonucleotide-RNA + AMP + diphosphate</text>
        <dbReference type="Rhea" id="RHEA:23976"/>
        <dbReference type="Rhea" id="RHEA-COMP:10463"/>
        <dbReference type="Rhea" id="RHEA-COMP:10464"/>
        <dbReference type="ChEBI" id="CHEBI:30616"/>
        <dbReference type="ChEBI" id="CHEBI:33019"/>
        <dbReference type="ChEBI" id="CHEBI:83062"/>
        <dbReference type="ChEBI" id="CHEBI:83064"/>
        <dbReference type="ChEBI" id="CHEBI:456215"/>
        <dbReference type="EC" id="6.5.1.4"/>
    </reaction>
</comment>
<dbReference type="Gene3D" id="3.65.10.20">
    <property type="entry name" value="RNA 3'-terminal phosphate cyclase domain"/>
    <property type="match status" value="1"/>
</dbReference>
<dbReference type="GO" id="GO:0005524">
    <property type="term" value="F:ATP binding"/>
    <property type="evidence" value="ECO:0007669"/>
    <property type="project" value="UniProtKB-KW"/>
</dbReference>
<dbReference type="HAMAP" id="MF_00200">
    <property type="entry name" value="RTC"/>
    <property type="match status" value="1"/>
</dbReference>
<dbReference type="InterPro" id="IPR020719">
    <property type="entry name" value="RNA3'_term_phos_cycl-like_CS"/>
</dbReference>
<dbReference type="AlphaFoldDB" id="A0A3M8SMY1"/>
<keyword evidence="3 5" id="KW-0547">Nucleotide-binding</keyword>
<gene>
    <name evidence="5" type="primary">rtcA</name>
    <name evidence="9" type="ORF">EER27_15360</name>
</gene>
<evidence type="ECO:0000259" key="7">
    <source>
        <dbReference type="Pfam" id="PF01137"/>
    </source>
</evidence>
<dbReference type="InterPro" id="IPR000228">
    <property type="entry name" value="RNA3'_term_phos_cyc"/>
</dbReference>
<reference evidence="9 10" key="1">
    <citation type="submission" date="2018-11" db="EMBL/GenBank/DDBJ databases">
        <title>Lysobacter cryohumiis sp. nov., isolated from soil in the Tianshan Mountains, Xinjiang, China.</title>
        <authorList>
            <person name="Luo Y."/>
            <person name="Sheng H."/>
        </authorList>
    </citation>
    <scope>NUCLEOTIDE SEQUENCE [LARGE SCALE GENOMIC DNA]</scope>
    <source>
        <strain evidence="9 10">ZS60</strain>
    </source>
</reference>
<evidence type="ECO:0000256" key="5">
    <source>
        <dbReference type="HAMAP-Rule" id="MF_00200"/>
    </source>
</evidence>
<evidence type="ECO:0000256" key="1">
    <source>
        <dbReference type="ARBA" id="ARBA00009206"/>
    </source>
</evidence>
<feature type="domain" description="RNA 3'-terminal phosphate cyclase" evidence="7">
    <location>
        <begin position="10"/>
        <end position="323"/>
    </location>
</feature>
<dbReference type="InterPro" id="IPR013792">
    <property type="entry name" value="RNA3'P_cycl/enolpyr_Trfase_a/b"/>
</dbReference>
<dbReference type="NCBIfam" id="TIGR03399">
    <property type="entry name" value="RNA_3prim_cycl"/>
    <property type="match status" value="1"/>
</dbReference>
<dbReference type="EMBL" id="RIBS01000010">
    <property type="protein sequence ID" value="RNF82025.1"/>
    <property type="molecule type" value="Genomic_DNA"/>
</dbReference>
<dbReference type="PANTHER" id="PTHR11096">
    <property type="entry name" value="RNA 3' TERMINAL PHOSPHATE CYCLASE"/>
    <property type="match status" value="1"/>
</dbReference>
<dbReference type="Proteomes" id="UP000267049">
    <property type="component" value="Unassembled WGS sequence"/>
</dbReference>
<evidence type="ECO:0000313" key="9">
    <source>
        <dbReference type="EMBL" id="RNF82025.1"/>
    </source>
</evidence>
<comment type="caution">
    <text evidence="9">The sequence shown here is derived from an EMBL/GenBank/DDBJ whole genome shotgun (WGS) entry which is preliminary data.</text>
</comment>
<dbReference type="GO" id="GO:0006396">
    <property type="term" value="P:RNA processing"/>
    <property type="evidence" value="ECO:0007669"/>
    <property type="project" value="UniProtKB-UniRule"/>
</dbReference>
<dbReference type="InterPro" id="IPR013791">
    <property type="entry name" value="RNA3'-term_phos_cycl_insert"/>
</dbReference>
<comment type="function">
    <text evidence="5">Catalyzes the conversion of 3'-phosphate to a 2',3'-cyclic phosphodiester at the end of RNA. The mechanism of action of the enzyme occurs in 3 steps: (A) adenylation of the enzyme by ATP; (B) transfer of adenylate to an RNA-N3'P to produce RNA-N3'PP5'A; (C) and attack of the adjacent 2'-hydroxyl on the 3'-phosphorus in the diester linkage to produce the cyclic end product. The biological role of this enzyme is unknown but it is likely to function in some aspects of cellular RNA processing.</text>
</comment>
<evidence type="ECO:0000256" key="6">
    <source>
        <dbReference type="NCBIfam" id="TIGR03399"/>
    </source>
</evidence>
<feature type="domain" description="RNA 3'-terminal phosphate cyclase insert" evidence="8">
    <location>
        <begin position="181"/>
        <end position="273"/>
    </location>
</feature>
<dbReference type="SUPFAM" id="SSF55205">
    <property type="entry name" value="EPT/RTPC-like"/>
    <property type="match status" value="2"/>
</dbReference>
<keyword evidence="2 5" id="KW-0436">Ligase</keyword>
<dbReference type="InterPro" id="IPR037136">
    <property type="entry name" value="RNA3'_phos_cyclase_dom_sf"/>
</dbReference>
<dbReference type="EC" id="6.5.1.4" evidence="5 6"/>
<evidence type="ECO:0000256" key="2">
    <source>
        <dbReference type="ARBA" id="ARBA00022598"/>
    </source>
</evidence>
<dbReference type="OrthoDB" id="9789235at2"/>
<evidence type="ECO:0000259" key="8">
    <source>
        <dbReference type="Pfam" id="PF05189"/>
    </source>
</evidence>
<comment type="subcellular location">
    <subcellularLocation>
        <location evidence="5">Cytoplasm</location>
    </subcellularLocation>
</comment>
<dbReference type="Pfam" id="PF01137">
    <property type="entry name" value="RTC"/>
    <property type="match status" value="1"/>
</dbReference>
<dbReference type="PROSITE" id="PS01287">
    <property type="entry name" value="RTC"/>
    <property type="match status" value="1"/>
</dbReference>
<organism evidence="9 10">
    <name type="scientific">Montanilutibacter psychrotolerans</name>
    <dbReference type="NCBI Taxonomy" id="1327343"/>
    <lineage>
        <taxon>Bacteria</taxon>
        <taxon>Pseudomonadati</taxon>
        <taxon>Pseudomonadota</taxon>
        <taxon>Gammaproteobacteria</taxon>
        <taxon>Lysobacterales</taxon>
        <taxon>Lysobacteraceae</taxon>
        <taxon>Montanilutibacter</taxon>
    </lineage>
</organism>
<dbReference type="SUPFAM" id="SSF52913">
    <property type="entry name" value="RNA 3'-terminal phosphate cyclase, RPTC, insert domain"/>
    <property type="match status" value="1"/>
</dbReference>
<feature type="active site" description="Tele-AMP-histidine intermediate" evidence="5">
    <location>
        <position position="307"/>
    </location>
</feature>
<comment type="similarity">
    <text evidence="1 5">Belongs to the RNA 3'-terminal cyclase family. Type 1 subfamily.</text>
</comment>
<accession>A0A3M8SMY1</accession>
<dbReference type="InterPro" id="IPR017770">
    <property type="entry name" value="RNA3'_term_phos_cyc_type_1"/>
</dbReference>
<evidence type="ECO:0000256" key="4">
    <source>
        <dbReference type="ARBA" id="ARBA00024481"/>
    </source>
</evidence>
<feature type="binding site" evidence="5">
    <location>
        <position position="100"/>
    </location>
    <ligand>
        <name>ATP</name>
        <dbReference type="ChEBI" id="CHEBI:30616"/>
    </ligand>
</feature>
<keyword evidence="10" id="KW-1185">Reference proteome</keyword>
<dbReference type="InterPro" id="IPR023797">
    <property type="entry name" value="RNA3'_phos_cyclase_dom"/>
</dbReference>
<keyword evidence="5" id="KW-0963">Cytoplasm</keyword>
<evidence type="ECO:0000256" key="3">
    <source>
        <dbReference type="ARBA" id="ARBA00022741"/>
    </source>
</evidence>
<dbReference type="NCBIfam" id="NF003246">
    <property type="entry name" value="PRK04204.1-2"/>
    <property type="match status" value="1"/>
</dbReference>
<dbReference type="GO" id="GO:0003963">
    <property type="term" value="F:RNA-3'-phosphate cyclase activity"/>
    <property type="evidence" value="ECO:0007669"/>
    <property type="project" value="UniProtKB-UniRule"/>
</dbReference>
<proteinExistence type="inferred from homology"/>
<dbReference type="GO" id="GO:0005737">
    <property type="term" value="C:cytoplasm"/>
    <property type="evidence" value="ECO:0007669"/>
    <property type="project" value="UniProtKB-SubCell"/>
</dbReference>
<evidence type="ECO:0000313" key="10">
    <source>
        <dbReference type="Proteomes" id="UP000267049"/>
    </source>
</evidence>
<dbReference type="Pfam" id="PF05189">
    <property type="entry name" value="RTC_insert"/>
    <property type="match status" value="1"/>
</dbReference>
<name>A0A3M8SMY1_9GAMM</name>
<dbReference type="PANTHER" id="PTHR11096:SF0">
    <property type="entry name" value="RNA 3'-TERMINAL PHOSPHATE CYCLASE"/>
    <property type="match status" value="1"/>
</dbReference>
<dbReference type="Gene3D" id="3.30.360.20">
    <property type="entry name" value="RNA 3'-terminal phosphate cyclase, insert domain"/>
    <property type="match status" value="1"/>
</dbReference>
<protein>
    <recommendedName>
        <fullName evidence="5 6">RNA 3'-terminal phosphate cyclase</fullName>
        <shortName evidence="5">RNA cyclase</shortName>
        <shortName evidence="5">RNA-3'-phosphate cyclase</shortName>
        <ecNumber evidence="5 6">6.5.1.4</ecNumber>
    </recommendedName>
</protein>
<feature type="binding site" evidence="5">
    <location>
        <begin position="282"/>
        <end position="286"/>
    </location>
    <ligand>
        <name>ATP</name>
        <dbReference type="ChEBI" id="CHEBI:30616"/>
    </ligand>
</feature>
<dbReference type="InterPro" id="IPR036553">
    <property type="entry name" value="RPTC_insert"/>
</dbReference>
<sequence length="339" mass="35840">MEMIELDGQAGGGQLLRTALSLSLCTGIGFTMQHIRAKRPRPGLLRQHLTAVGAAATVGQARVDGAELGATTLRFEPGSVVAGEYRFATGTAGSTTLVLQTVLPALWRCDAPSRLRLEGGTHNPMAPSADFLADTYLPALRHIGVDAALTLEKHGFYPAGGGVVHATVEPAGSLRQCTFDARGELLSIEAVALMSALSGSIGRRELAVLGERLGLPEAAMRLQRVQPAIGPGNTVLVRVRHAGHVETFAGHGERGVMAEQIAERLANEVREYLDADAHVGEHLADQLLLPMALAGGGAFTTTTVSDHLRSNAALIEKFLPVEIAWQQQAAHSWRVTVSP</sequence>
<keyword evidence="5" id="KW-0067">ATP-binding</keyword>
<dbReference type="PIRSF" id="PIRSF005378">
    <property type="entry name" value="RNA3'_term_phos_cycl_euk"/>
    <property type="match status" value="1"/>
</dbReference>